<name>A0A426SFB4_9ACTN</name>
<protein>
    <submittedName>
        <fullName evidence="1">Uncharacterized protein</fullName>
    </submittedName>
</protein>
<keyword evidence="2" id="KW-1185">Reference proteome</keyword>
<evidence type="ECO:0000313" key="1">
    <source>
        <dbReference type="EMBL" id="RRQ89709.1"/>
    </source>
</evidence>
<dbReference type="AlphaFoldDB" id="A0A426SFB4"/>
<accession>A0A426SFB4</accession>
<sequence>MSHASAPVLVLGNTGTPSDVEHLRHVAWNVAYELGAPVVFAMRADYRVTDFAAVYLANDLEAVLDAPTLVLLGEALLAGIDVHDPLTADEAVTCDCGLVHHYTRPHIDAEGVVWCQECCGESACTWCLEWNDVEDLTIVRQGDTFIPLHAGCLSGLRSSTSSSVLPIAV</sequence>
<proteinExistence type="predicted"/>
<evidence type="ECO:0000313" key="2">
    <source>
        <dbReference type="Proteomes" id="UP000276379"/>
    </source>
</evidence>
<dbReference type="Proteomes" id="UP000276379">
    <property type="component" value="Unassembled WGS sequence"/>
</dbReference>
<dbReference type="EMBL" id="PDES01000001">
    <property type="protein sequence ID" value="RRQ89709.1"/>
    <property type="molecule type" value="Genomic_DNA"/>
</dbReference>
<reference evidence="1 2" key="1">
    <citation type="submission" date="2017-10" db="EMBL/GenBank/DDBJ databases">
        <title>Draft genome of actinobacteria isolated from guarana (Paullinia cupana (Mart.) Ducke.</title>
        <authorList>
            <person name="Siqueira K.A."/>
            <person name="Liotti R.G."/>
            <person name="Mendes T.A."/>
            <person name="Soares M.A."/>
        </authorList>
    </citation>
    <scope>NUCLEOTIDE SEQUENCE [LARGE SCALE GENOMIC DNA]</scope>
    <source>
        <strain evidence="1 2">199</strain>
    </source>
</reference>
<dbReference type="RefSeq" id="WP_125212632.1">
    <property type="nucleotide sequence ID" value="NZ_PDES01000001.1"/>
</dbReference>
<comment type="caution">
    <text evidence="1">The sequence shown here is derived from an EMBL/GenBank/DDBJ whole genome shotgun (WGS) entry which is preliminary data.</text>
</comment>
<gene>
    <name evidence="1" type="ORF">CQW44_03720</name>
</gene>
<organism evidence="1 2">
    <name type="scientific">Streptomyces griseofuscus</name>
    <dbReference type="NCBI Taxonomy" id="146922"/>
    <lineage>
        <taxon>Bacteria</taxon>
        <taxon>Bacillati</taxon>
        <taxon>Actinomycetota</taxon>
        <taxon>Actinomycetes</taxon>
        <taxon>Kitasatosporales</taxon>
        <taxon>Streptomycetaceae</taxon>
        <taxon>Streptomyces</taxon>
    </lineage>
</organism>